<feature type="compositionally biased region" description="Pro residues" evidence="1">
    <location>
        <begin position="74"/>
        <end position="94"/>
    </location>
</feature>
<proteinExistence type="predicted"/>
<evidence type="ECO:0000313" key="3">
    <source>
        <dbReference type="Proteomes" id="UP000218209"/>
    </source>
</evidence>
<protein>
    <submittedName>
        <fullName evidence="2">Uncharacterized protein</fullName>
    </submittedName>
</protein>
<evidence type="ECO:0000313" key="2">
    <source>
        <dbReference type="EMBL" id="OSX70243.1"/>
    </source>
</evidence>
<dbReference type="EMBL" id="KV919287">
    <property type="protein sequence ID" value="OSX70243.1"/>
    <property type="molecule type" value="Genomic_DNA"/>
</dbReference>
<reference evidence="2 3" key="1">
    <citation type="submission" date="2017-03" db="EMBL/GenBank/DDBJ databases">
        <title>WGS assembly of Porphyra umbilicalis.</title>
        <authorList>
            <person name="Brawley S.H."/>
            <person name="Blouin N.A."/>
            <person name="Ficko-Blean E."/>
            <person name="Wheeler G.L."/>
            <person name="Lohr M."/>
            <person name="Goodson H.V."/>
            <person name="Jenkins J.W."/>
            <person name="Blaby-Haas C.E."/>
            <person name="Helliwell K.E."/>
            <person name="Chan C."/>
            <person name="Marriage T."/>
            <person name="Bhattacharya D."/>
            <person name="Klein A.S."/>
            <person name="Badis Y."/>
            <person name="Brodie J."/>
            <person name="Cao Y."/>
            <person name="Collen J."/>
            <person name="Dittami S.M."/>
            <person name="Gachon C.M."/>
            <person name="Green B.R."/>
            <person name="Karpowicz S."/>
            <person name="Kim J.W."/>
            <person name="Kudahl U."/>
            <person name="Lin S."/>
            <person name="Michel G."/>
            <person name="Mittag M."/>
            <person name="Olson B.J."/>
            <person name="Pangilinan J."/>
            <person name="Peng Y."/>
            <person name="Qiu H."/>
            <person name="Shu S."/>
            <person name="Singer J.T."/>
            <person name="Smith A.G."/>
            <person name="Sprecher B.N."/>
            <person name="Wagner V."/>
            <person name="Wang W."/>
            <person name="Wang Z.-Y."/>
            <person name="Yan J."/>
            <person name="Yarish C."/>
            <person name="Zoeuner-Riek S."/>
            <person name="Zhuang Y."/>
            <person name="Zou Y."/>
            <person name="Lindquist E.A."/>
            <person name="Grimwood J."/>
            <person name="Barry K."/>
            <person name="Rokhsar D.S."/>
            <person name="Schmutz J."/>
            <person name="Stiller J.W."/>
            <person name="Grossman A.R."/>
            <person name="Prochnik S.E."/>
        </authorList>
    </citation>
    <scope>NUCLEOTIDE SEQUENCE [LARGE SCALE GENOMIC DNA]</scope>
    <source>
        <strain evidence="2">4086291</strain>
    </source>
</reference>
<accession>A0A1X6NPG6</accession>
<dbReference type="AlphaFoldDB" id="A0A1X6NPG6"/>
<feature type="region of interest" description="Disordered" evidence="1">
    <location>
        <begin position="53"/>
        <end position="94"/>
    </location>
</feature>
<organism evidence="2 3">
    <name type="scientific">Porphyra umbilicalis</name>
    <name type="common">Purple laver</name>
    <name type="synonym">Red alga</name>
    <dbReference type="NCBI Taxonomy" id="2786"/>
    <lineage>
        <taxon>Eukaryota</taxon>
        <taxon>Rhodophyta</taxon>
        <taxon>Bangiophyceae</taxon>
        <taxon>Bangiales</taxon>
        <taxon>Bangiaceae</taxon>
        <taxon>Porphyra</taxon>
    </lineage>
</organism>
<gene>
    <name evidence="2" type="ORF">BU14_0835s0006</name>
</gene>
<sequence>MVLSAVESGRQLRRSPVSIPRRTTVFFSLCPRQRPSDRLVPSPACFAWARLPRGRTRPSPRIPRLRISSSALPPALPFPPPPRPRGRPPPPCAV</sequence>
<evidence type="ECO:0000256" key="1">
    <source>
        <dbReference type="SAM" id="MobiDB-lite"/>
    </source>
</evidence>
<dbReference type="Proteomes" id="UP000218209">
    <property type="component" value="Unassembled WGS sequence"/>
</dbReference>
<keyword evidence="3" id="KW-1185">Reference proteome</keyword>
<name>A0A1X6NPG6_PORUM</name>